<proteinExistence type="predicted"/>
<protein>
    <submittedName>
        <fullName evidence="3">Uncharacterized protein</fullName>
    </submittedName>
</protein>
<dbReference type="AlphaFoldDB" id="A0A1Y5YSK2"/>
<keyword evidence="1" id="KW-0175">Coiled coil</keyword>
<feature type="region of interest" description="Disordered" evidence="2">
    <location>
        <begin position="1"/>
        <end position="26"/>
    </location>
</feature>
<evidence type="ECO:0000256" key="1">
    <source>
        <dbReference type="SAM" id="Coils"/>
    </source>
</evidence>
<dbReference type="Proteomes" id="UP000194439">
    <property type="component" value="Unassembled WGS sequence"/>
</dbReference>
<sequence>MEKDQANVYTSHVTNTTSTSSLPKKDKQFEQELTQLIRSVLNDVKVQFKMQKVQVKQDVREQGIEKKQEILQQTENRLQTILSQAKETIEQGIQRIQTQPEKEDAVVVEIAESNETGETKEET</sequence>
<accession>A0A1Y5YSK2</accession>
<dbReference type="RefSeq" id="WP_000409807.1">
    <property type="nucleotide sequence ID" value="NZ_FWZD01000015.1"/>
</dbReference>
<gene>
    <name evidence="3" type="ORF">BACERE00185_00040</name>
</gene>
<reference evidence="4" key="1">
    <citation type="submission" date="2017-04" db="EMBL/GenBank/DDBJ databases">
        <authorList>
            <person name="Criscuolo A."/>
        </authorList>
    </citation>
    <scope>NUCLEOTIDE SEQUENCE [LARGE SCALE GENOMIC DNA]</scope>
</reference>
<feature type="coiled-coil region" evidence="1">
    <location>
        <begin position="64"/>
        <end position="91"/>
    </location>
</feature>
<evidence type="ECO:0000313" key="3">
    <source>
        <dbReference type="EMBL" id="SMD65255.1"/>
    </source>
</evidence>
<dbReference type="EMBL" id="FWZD01000015">
    <property type="protein sequence ID" value="SMD65255.1"/>
    <property type="molecule type" value="Genomic_DNA"/>
</dbReference>
<name>A0A1Y5YSK2_9BACI</name>
<feature type="compositionally biased region" description="Low complexity" evidence="2">
    <location>
        <begin position="10"/>
        <end position="21"/>
    </location>
</feature>
<evidence type="ECO:0000256" key="2">
    <source>
        <dbReference type="SAM" id="MobiDB-lite"/>
    </source>
</evidence>
<accession>A0A6B3L7T9</accession>
<organism evidence="3 4">
    <name type="scientific">Bacillus mobilis</name>
    <dbReference type="NCBI Taxonomy" id="2026190"/>
    <lineage>
        <taxon>Bacteria</taxon>
        <taxon>Bacillati</taxon>
        <taxon>Bacillota</taxon>
        <taxon>Bacilli</taxon>
        <taxon>Bacillales</taxon>
        <taxon>Bacillaceae</taxon>
        <taxon>Bacillus</taxon>
        <taxon>Bacillus cereus group</taxon>
    </lineage>
</organism>
<evidence type="ECO:0000313" key="4">
    <source>
        <dbReference type="Proteomes" id="UP000194439"/>
    </source>
</evidence>